<protein>
    <recommendedName>
        <fullName evidence="3">Protein BIG1</fullName>
    </recommendedName>
</protein>
<feature type="transmembrane region" description="Helical" evidence="10">
    <location>
        <begin position="231"/>
        <end position="254"/>
    </location>
</feature>
<evidence type="ECO:0000313" key="14">
    <source>
        <dbReference type="Proteomes" id="UP000039046"/>
    </source>
</evidence>
<proteinExistence type="inferred from homology"/>
<dbReference type="AlphaFoldDB" id="A0A0A1TR65"/>
<evidence type="ECO:0000256" key="4">
    <source>
        <dbReference type="ARBA" id="ARBA00022692"/>
    </source>
</evidence>
<keyword evidence="8 10" id="KW-0472">Membrane</keyword>
<evidence type="ECO:0000256" key="11">
    <source>
        <dbReference type="SAM" id="SignalP"/>
    </source>
</evidence>
<dbReference type="GO" id="GO:0009272">
    <property type="term" value="P:fungal-type cell wall biogenesis"/>
    <property type="evidence" value="ECO:0007669"/>
    <property type="project" value="TreeGrafter"/>
</dbReference>
<comment type="similarity">
    <text evidence="2">Belongs to the BIG1 family.</text>
</comment>
<dbReference type="InterPro" id="IPR046756">
    <property type="entry name" value="VAS1/VOA1_TM"/>
</dbReference>
<evidence type="ECO:0000256" key="3">
    <source>
        <dbReference type="ARBA" id="ARBA00022089"/>
    </source>
</evidence>
<evidence type="ECO:0000313" key="13">
    <source>
        <dbReference type="EMBL" id="CEJ94530.1"/>
    </source>
</evidence>
<feature type="chain" id="PRO_5001979890" description="Protein BIG1" evidence="11">
    <location>
        <begin position="19"/>
        <end position="280"/>
    </location>
</feature>
<keyword evidence="9" id="KW-0961">Cell wall biogenesis/degradation</keyword>
<dbReference type="Proteomes" id="UP000039046">
    <property type="component" value="Unassembled WGS sequence"/>
</dbReference>
<dbReference type="EMBL" id="CDHN01000007">
    <property type="protein sequence ID" value="CEJ94530.1"/>
    <property type="molecule type" value="Genomic_DNA"/>
</dbReference>
<keyword evidence="7 10" id="KW-1133">Transmembrane helix</keyword>
<dbReference type="GO" id="GO:0005789">
    <property type="term" value="C:endoplasmic reticulum membrane"/>
    <property type="evidence" value="ECO:0007669"/>
    <property type="project" value="UniProtKB-SubCell"/>
</dbReference>
<accession>A0A0A1TR65</accession>
<evidence type="ECO:0000256" key="1">
    <source>
        <dbReference type="ARBA" id="ARBA00004115"/>
    </source>
</evidence>
<organism evidence="13 14">
    <name type="scientific">[Torrubiella] hemipterigena</name>
    <dbReference type="NCBI Taxonomy" id="1531966"/>
    <lineage>
        <taxon>Eukaryota</taxon>
        <taxon>Fungi</taxon>
        <taxon>Dikarya</taxon>
        <taxon>Ascomycota</taxon>
        <taxon>Pezizomycotina</taxon>
        <taxon>Sordariomycetes</taxon>
        <taxon>Hypocreomycetidae</taxon>
        <taxon>Hypocreales</taxon>
        <taxon>Clavicipitaceae</taxon>
        <taxon>Clavicipitaceae incertae sedis</taxon>
        <taxon>'Torrubiella' clade</taxon>
    </lineage>
</organism>
<dbReference type="OrthoDB" id="9985059at2759"/>
<evidence type="ECO:0000256" key="2">
    <source>
        <dbReference type="ARBA" id="ARBA00008203"/>
    </source>
</evidence>
<sequence length="280" mass="30226">MLLTNILSAAALAGSALAFSDSTPWVLLSTSDLSGQVPQQMQTSPVVLKSTKEFLINCPSDAYLIATQPGLSAADFRSSKAWAMPFLHQTATKDKRIKGRYVVSEVIGKLPEFDMVEFVRSACKKAGKHVTIAELALQPLSSGDRAQRLAANDKTLAAKLNEMTNEKSFTILMMSPPGEPTYEPEFNAALRVAQKRAAEKSVAEKPTTSAAATSTATAVPVKLPLFEKYQFFTPALFMGFLAAAFMMMIVTVGIKGLMSLEVSYGAFEKEMGPAAQKKQQ</sequence>
<feature type="signal peptide" evidence="11">
    <location>
        <begin position="1"/>
        <end position="18"/>
    </location>
</feature>
<name>A0A0A1TR65_9HYPO</name>
<evidence type="ECO:0000256" key="7">
    <source>
        <dbReference type="ARBA" id="ARBA00022989"/>
    </source>
</evidence>
<keyword evidence="5 11" id="KW-0732">Signal</keyword>
<feature type="domain" description="V-type proton ATPase subunit S1/VOA1 transmembrane" evidence="12">
    <location>
        <begin position="230"/>
        <end position="269"/>
    </location>
</feature>
<evidence type="ECO:0000256" key="5">
    <source>
        <dbReference type="ARBA" id="ARBA00022729"/>
    </source>
</evidence>
<evidence type="ECO:0000256" key="10">
    <source>
        <dbReference type="SAM" id="Phobius"/>
    </source>
</evidence>
<comment type="subcellular location">
    <subcellularLocation>
        <location evidence="1">Endoplasmic reticulum membrane</location>
        <topology evidence="1">Single-pass type I membrane protein</topology>
    </subcellularLocation>
</comment>
<dbReference type="GO" id="GO:0006078">
    <property type="term" value="P:(1-&gt;6)-beta-D-glucan biosynthetic process"/>
    <property type="evidence" value="ECO:0007669"/>
    <property type="project" value="TreeGrafter"/>
</dbReference>
<dbReference type="InterPro" id="IPR037654">
    <property type="entry name" value="Big1"/>
</dbReference>
<keyword evidence="14" id="KW-1185">Reference proteome</keyword>
<dbReference type="Pfam" id="PF20520">
    <property type="entry name" value="Ac45-VOA1_TM"/>
    <property type="match status" value="1"/>
</dbReference>
<evidence type="ECO:0000259" key="12">
    <source>
        <dbReference type="Pfam" id="PF20520"/>
    </source>
</evidence>
<keyword evidence="4 10" id="KW-0812">Transmembrane</keyword>
<dbReference type="HOGENOM" id="CLU_062461_0_0_1"/>
<dbReference type="STRING" id="1531966.A0A0A1TR65"/>
<keyword evidence="6" id="KW-0256">Endoplasmic reticulum</keyword>
<evidence type="ECO:0000256" key="9">
    <source>
        <dbReference type="ARBA" id="ARBA00023316"/>
    </source>
</evidence>
<dbReference type="GO" id="GO:0071555">
    <property type="term" value="P:cell wall organization"/>
    <property type="evidence" value="ECO:0007669"/>
    <property type="project" value="UniProtKB-KW"/>
</dbReference>
<reference evidence="13 14" key="1">
    <citation type="journal article" date="2015" name="Genome Announc.">
        <title>Draft Genome Sequence and Gene Annotation of the Entomopathogenic Fungus Verticillium hemipterigenum.</title>
        <authorList>
            <person name="Horn F."/>
            <person name="Habel A."/>
            <person name="Scharf D.H."/>
            <person name="Dworschak J."/>
            <person name="Brakhage A.A."/>
            <person name="Guthke R."/>
            <person name="Hertweck C."/>
            <person name="Linde J."/>
        </authorList>
    </citation>
    <scope>NUCLEOTIDE SEQUENCE [LARGE SCALE GENOMIC DNA]</scope>
</reference>
<evidence type="ECO:0000256" key="6">
    <source>
        <dbReference type="ARBA" id="ARBA00022824"/>
    </source>
</evidence>
<dbReference type="PANTHER" id="PTHR28285">
    <property type="entry name" value="PROTEIN BIG1"/>
    <property type="match status" value="1"/>
</dbReference>
<dbReference type="PANTHER" id="PTHR28285:SF1">
    <property type="entry name" value="PROTEIN BIG1"/>
    <property type="match status" value="1"/>
</dbReference>
<gene>
    <name evidence="13" type="ORF">VHEMI10052</name>
</gene>
<evidence type="ECO:0000256" key="8">
    <source>
        <dbReference type="ARBA" id="ARBA00023136"/>
    </source>
</evidence>